<dbReference type="Gene3D" id="3.40.462.20">
    <property type="match status" value="1"/>
</dbReference>
<dbReference type="GO" id="GO:0071949">
    <property type="term" value="F:FAD binding"/>
    <property type="evidence" value="ECO:0007669"/>
    <property type="project" value="InterPro"/>
</dbReference>
<feature type="domain" description="FAD-binding PCMH-type" evidence="6">
    <location>
        <begin position="47"/>
        <end position="216"/>
    </location>
</feature>
<keyword evidence="3" id="KW-0285">Flavoprotein</keyword>
<comment type="cofactor">
    <cofactor evidence="1">
        <name>FAD</name>
        <dbReference type="ChEBI" id="CHEBI:57692"/>
    </cofactor>
</comment>
<dbReference type="Gene3D" id="3.30.43.10">
    <property type="entry name" value="Uridine Diphospho-n-acetylenolpyruvylglucosamine Reductase, domain 2"/>
    <property type="match status" value="1"/>
</dbReference>
<reference evidence="7 8" key="1">
    <citation type="submission" date="2016-10" db="EMBL/GenBank/DDBJ databases">
        <authorList>
            <person name="de Groot N.N."/>
        </authorList>
    </citation>
    <scope>NUCLEOTIDE SEQUENCE [LARGE SCALE GENOMIC DNA]</scope>
    <source>
        <strain evidence="7 8">DSM 23142</strain>
    </source>
</reference>
<evidence type="ECO:0000256" key="3">
    <source>
        <dbReference type="ARBA" id="ARBA00022630"/>
    </source>
</evidence>
<dbReference type="InterPro" id="IPR016169">
    <property type="entry name" value="FAD-bd_PCMH_sub2"/>
</dbReference>
<keyword evidence="4" id="KW-0274">FAD</keyword>
<dbReference type="EMBL" id="LT629692">
    <property type="protein sequence ID" value="SDG53001.1"/>
    <property type="molecule type" value="Genomic_DNA"/>
</dbReference>
<evidence type="ECO:0000313" key="7">
    <source>
        <dbReference type="EMBL" id="SDG53001.1"/>
    </source>
</evidence>
<dbReference type="InterPro" id="IPR036318">
    <property type="entry name" value="FAD-bd_PCMH-like_sf"/>
</dbReference>
<dbReference type="PANTHER" id="PTHR42973:SF39">
    <property type="entry name" value="FAD-BINDING PCMH-TYPE DOMAIN-CONTAINING PROTEIN"/>
    <property type="match status" value="1"/>
</dbReference>
<keyword evidence="8" id="KW-1185">Reference proteome</keyword>
<dbReference type="AlphaFoldDB" id="A0A1G7V0H7"/>
<sequence length="462" mass="47993">MNTDSSLEPGILPGEQFERLRDRLEGRIALPSDDDWDEQRRAWQLLADQHPSAVVVAAGVQDVVETVTFARRFGLRVAPQSTGHGAGALPSLAETILLRTSALGGVDVDRFTGRARAGAGAVWGDVAAAAAEHGLAAVAGMSSTVGVVGLALGGGLGWLARSHGLAADSIVAIEGVDAQSRVIRADADQHADLLWAARGGVAPVIVTAIELQLHPIAELWAGGMLWAIDRTADVVHAWREWIADVPDSVTSLARVLRYPPLPELPESLRGRAFVAIEVAVQESGDDVEDLLAPLRALEPDIDSVRTMSPAELAGVHGDPPQPAPAYGDAVVLTEISPASADAFVAAALAPASTPLVSIELRQLGGMLTPGRATGGAVSTIDGAGLVYVVGIVPVPEALEPVRAATAEVIGRLAAFASTRAVKTFSERPIGADALYGDAAEQVRRVAAAWDPQGIVRSAHPLR</sequence>
<dbReference type="SUPFAM" id="SSF56176">
    <property type="entry name" value="FAD-binding/transporter-associated domain-like"/>
    <property type="match status" value="1"/>
</dbReference>
<dbReference type="RefSeq" id="WP_091485849.1">
    <property type="nucleotide sequence ID" value="NZ_LT629692.1"/>
</dbReference>
<evidence type="ECO:0000313" key="8">
    <source>
        <dbReference type="Proteomes" id="UP000199009"/>
    </source>
</evidence>
<dbReference type="InterPro" id="IPR006094">
    <property type="entry name" value="Oxid_FAD_bind_N"/>
</dbReference>
<dbReference type="Pfam" id="PF01565">
    <property type="entry name" value="FAD_binding_4"/>
    <property type="match status" value="1"/>
</dbReference>
<dbReference type="OrthoDB" id="9775082at2"/>
<dbReference type="PANTHER" id="PTHR42973">
    <property type="entry name" value="BINDING OXIDOREDUCTASE, PUTATIVE (AFU_ORTHOLOGUE AFUA_1G17690)-RELATED"/>
    <property type="match status" value="1"/>
</dbReference>
<dbReference type="PROSITE" id="PS51387">
    <property type="entry name" value="FAD_PCMH"/>
    <property type="match status" value="1"/>
</dbReference>
<dbReference type="InterPro" id="IPR016167">
    <property type="entry name" value="FAD-bd_PCMH_sub1"/>
</dbReference>
<organism evidence="7 8">
    <name type="scientific">Microbacterium pygmaeum</name>
    <dbReference type="NCBI Taxonomy" id="370764"/>
    <lineage>
        <taxon>Bacteria</taxon>
        <taxon>Bacillati</taxon>
        <taxon>Actinomycetota</taxon>
        <taxon>Actinomycetes</taxon>
        <taxon>Micrococcales</taxon>
        <taxon>Microbacteriaceae</taxon>
        <taxon>Microbacterium</taxon>
    </lineage>
</organism>
<dbReference type="STRING" id="370764.SAMN04489810_0548"/>
<proteinExistence type="inferred from homology"/>
<dbReference type="GO" id="GO:0016491">
    <property type="term" value="F:oxidoreductase activity"/>
    <property type="evidence" value="ECO:0007669"/>
    <property type="project" value="UniProtKB-KW"/>
</dbReference>
<dbReference type="InterPro" id="IPR006093">
    <property type="entry name" value="Oxy_OxRdtase_FAD_BS"/>
</dbReference>
<gene>
    <name evidence="7" type="ORF">SAMN04489810_0548</name>
</gene>
<dbReference type="PROSITE" id="PS00862">
    <property type="entry name" value="OX2_COVAL_FAD"/>
    <property type="match status" value="1"/>
</dbReference>
<evidence type="ECO:0000256" key="5">
    <source>
        <dbReference type="ARBA" id="ARBA00023002"/>
    </source>
</evidence>
<dbReference type="InterPro" id="IPR050416">
    <property type="entry name" value="FAD-linked_Oxidoreductase"/>
</dbReference>
<comment type="similarity">
    <text evidence="2">Belongs to the oxygen-dependent FAD-linked oxidoreductase family.</text>
</comment>
<keyword evidence="5" id="KW-0560">Oxidoreductase</keyword>
<evidence type="ECO:0000256" key="4">
    <source>
        <dbReference type="ARBA" id="ARBA00022827"/>
    </source>
</evidence>
<evidence type="ECO:0000256" key="1">
    <source>
        <dbReference type="ARBA" id="ARBA00001974"/>
    </source>
</evidence>
<evidence type="ECO:0000259" key="6">
    <source>
        <dbReference type="PROSITE" id="PS51387"/>
    </source>
</evidence>
<name>A0A1G7V0H7_9MICO</name>
<evidence type="ECO:0000256" key="2">
    <source>
        <dbReference type="ARBA" id="ARBA00005466"/>
    </source>
</evidence>
<protein>
    <submittedName>
        <fullName evidence="7">FAD/FMN-containing dehydrogenase</fullName>
    </submittedName>
</protein>
<dbReference type="InterPro" id="IPR016166">
    <property type="entry name" value="FAD-bd_PCMH"/>
</dbReference>
<dbReference type="Gene3D" id="3.30.465.10">
    <property type="match status" value="1"/>
</dbReference>
<accession>A0A1G7V0H7</accession>
<dbReference type="Proteomes" id="UP000199009">
    <property type="component" value="Chromosome I"/>
</dbReference>